<keyword evidence="2" id="KW-1185">Reference proteome</keyword>
<reference evidence="1 2" key="1">
    <citation type="submission" date="2019-09" db="EMBL/GenBank/DDBJ databases">
        <authorList>
            <person name="Depoorter E."/>
        </authorList>
    </citation>
    <scope>NUCLEOTIDE SEQUENCE [LARGE SCALE GENOMIC DNA]</scope>
    <source>
        <strain evidence="1">LMG 30113</strain>
    </source>
</reference>
<dbReference type="Proteomes" id="UP000494330">
    <property type="component" value="Unassembled WGS sequence"/>
</dbReference>
<dbReference type="AlphaFoldDB" id="A0A6J5D9L2"/>
<organism evidence="1 2">
    <name type="scientific">Burkholderia paludis</name>
    <dbReference type="NCBI Taxonomy" id="1506587"/>
    <lineage>
        <taxon>Bacteria</taxon>
        <taxon>Pseudomonadati</taxon>
        <taxon>Pseudomonadota</taxon>
        <taxon>Betaproteobacteria</taxon>
        <taxon>Burkholderiales</taxon>
        <taxon>Burkholderiaceae</taxon>
        <taxon>Burkholderia</taxon>
        <taxon>Burkholderia cepacia complex</taxon>
    </lineage>
</organism>
<protein>
    <submittedName>
        <fullName evidence="1">Uncharacterized protein</fullName>
    </submittedName>
</protein>
<proteinExistence type="predicted"/>
<evidence type="ECO:0000313" key="1">
    <source>
        <dbReference type="EMBL" id="VWB09591.1"/>
    </source>
</evidence>
<sequence>MRGLGVGWSCYDSCEQEQISGCALDSLTFISKIFEVSVSSLAKIVSAAAWPIAIVLLALKFRTSVGALLSRLTEATLPGGISWKFQQPLDDALQLAKESGLLSTEDERSNVADPIETDANPAGVIMESWARLMSVAADLIQSSNVSNRDRMLMYMPENRNSSLSYLAEERVVPGDEIKLISELQTIRDRAARATTNPPTPADASRFVSIVRALEVAWVGRISNSAPR</sequence>
<name>A0A6J5D9L2_9BURK</name>
<accession>A0A6J5D9L2</accession>
<evidence type="ECO:0000313" key="2">
    <source>
        <dbReference type="Proteomes" id="UP000494330"/>
    </source>
</evidence>
<dbReference type="EMBL" id="CABVQD010000001">
    <property type="protein sequence ID" value="VWB09591.1"/>
    <property type="molecule type" value="Genomic_DNA"/>
</dbReference>
<gene>
    <name evidence="1" type="ORF">BPA30113_00145</name>
</gene>